<organism evidence="6 7">
    <name type="scientific">Shewanella gelidii</name>
    <dbReference type="NCBI Taxonomy" id="1642821"/>
    <lineage>
        <taxon>Bacteria</taxon>
        <taxon>Pseudomonadati</taxon>
        <taxon>Pseudomonadota</taxon>
        <taxon>Gammaproteobacteria</taxon>
        <taxon>Alteromonadales</taxon>
        <taxon>Shewanellaceae</taxon>
        <taxon>Shewanella</taxon>
    </lineage>
</organism>
<evidence type="ECO:0000259" key="5">
    <source>
        <dbReference type="PROSITE" id="PS50931"/>
    </source>
</evidence>
<dbReference type="Proteomes" id="UP000613743">
    <property type="component" value="Unassembled WGS sequence"/>
</dbReference>
<dbReference type="EMBL" id="BMPZ01000003">
    <property type="protein sequence ID" value="GGI78182.1"/>
    <property type="molecule type" value="Genomic_DNA"/>
</dbReference>
<name>A0A917N8L8_9GAMM</name>
<feature type="domain" description="HTH lysR-type" evidence="5">
    <location>
        <begin position="3"/>
        <end position="60"/>
    </location>
</feature>
<reference evidence="6" key="1">
    <citation type="journal article" date="2014" name="Int. J. Syst. Evol. Microbiol.">
        <title>Complete genome sequence of Corynebacterium casei LMG S-19264T (=DSM 44701T), isolated from a smear-ripened cheese.</title>
        <authorList>
            <consortium name="US DOE Joint Genome Institute (JGI-PGF)"/>
            <person name="Walter F."/>
            <person name="Albersmeier A."/>
            <person name="Kalinowski J."/>
            <person name="Ruckert C."/>
        </authorList>
    </citation>
    <scope>NUCLEOTIDE SEQUENCE</scope>
    <source>
        <strain evidence="6">JCM 30804</strain>
    </source>
</reference>
<comment type="similarity">
    <text evidence="1">Belongs to the LysR transcriptional regulatory family.</text>
</comment>
<dbReference type="Gene3D" id="3.40.190.290">
    <property type="match status" value="1"/>
</dbReference>
<gene>
    <name evidence="6" type="ORF">GCM10009332_14460</name>
</gene>
<dbReference type="SUPFAM" id="SSF46785">
    <property type="entry name" value="Winged helix' DNA-binding domain"/>
    <property type="match status" value="1"/>
</dbReference>
<keyword evidence="7" id="KW-1185">Reference proteome</keyword>
<protein>
    <submittedName>
        <fullName evidence="6">LysR family transcriptional regulator</fullName>
    </submittedName>
</protein>
<dbReference type="AlphaFoldDB" id="A0A917N8L8"/>
<dbReference type="InterPro" id="IPR036390">
    <property type="entry name" value="WH_DNA-bd_sf"/>
</dbReference>
<proteinExistence type="inferred from homology"/>
<keyword evidence="2" id="KW-0805">Transcription regulation</keyword>
<sequence>MNIPIKTLQCFLTLVETGNFTRAAEQLYITQPTISKMIQRLEETLGQQLLIRNNQKVELTQAGILFQHSANQMVGQWHRLQEDISNLTGLKTGRLRLGVCPMMSSLTISLLNRFREKFPGVEIQMQEFGGFGCEQALLHDTLDIAFTALPVTHEEHISSQLLVRYPLLVCLPKDNPFKEKEFLTWEDIASQPFINYNEDFSLAKLISRLSKEAGYKLNVAFRSGQWDFLAAMVEANMGLALLPQPICDRLPQDKLDFKPMEPPLAWDIALMWRNNLPLTPAAKALIDVGKEKFPAISQT</sequence>
<dbReference type="Pfam" id="PF00126">
    <property type="entry name" value="HTH_1"/>
    <property type="match status" value="1"/>
</dbReference>
<keyword evidence="3" id="KW-0238">DNA-binding</keyword>
<accession>A0A917N8L8</accession>
<dbReference type="Gene3D" id="1.10.10.10">
    <property type="entry name" value="Winged helix-like DNA-binding domain superfamily/Winged helix DNA-binding domain"/>
    <property type="match status" value="1"/>
</dbReference>
<dbReference type="GO" id="GO:0003677">
    <property type="term" value="F:DNA binding"/>
    <property type="evidence" value="ECO:0007669"/>
    <property type="project" value="UniProtKB-KW"/>
</dbReference>
<evidence type="ECO:0000256" key="2">
    <source>
        <dbReference type="ARBA" id="ARBA00023015"/>
    </source>
</evidence>
<keyword evidence="4" id="KW-0804">Transcription</keyword>
<evidence type="ECO:0000256" key="1">
    <source>
        <dbReference type="ARBA" id="ARBA00009437"/>
    </source>
</evidence>
<reference evidence="6" key="2">
    <citation type="submission" date="2020-09" db="EMBL/GenBank/DDBJ databases">
        <authorList>
            <person name="Sun Q."/>
            <person name="Ohkuma M."/>
        </authorList>
    </citation>
    <scope>NUCLEOTIDE SEQUENCE</scope>
    <source>
        <strain evidence="6">JCM 30804</strain>
    </source>
</reference>
<dbReference type="PANTHER" id="PTHR30419">
    <property type="entry name" value="HTH-TYPE TRANSCRIPTIONAL REGULATOR YBHD"/>
    <property type="match status" value="1"/>
</dbReference>
<evidence type="ECO:0000256" key="3">
    <source>
        <dbReference type="ARBA" id="ARBA00023125"/>
    </source>
</evidence>
<dbReference type="SUPFAM" id="SSF53850">
    <property type="entry name" value="Periplasmic binding protein-like II"/>
    <property type="match status" value="1"/>
</dbReference>
<dbReference type="InterPro" id="IPR050950">
    <property type="entry name" value="HTH-type_LysR_regulators"/>
</dbReference>
<dbReference type="Pfam" id="PF03466">
    <property type="entry name" value="LysR_substrate"/>
    <property type="match status" value="1"/>
</dbReference>
<dbReference type="RefSeq" id="WP_188919377.1">
    <property type="nucleotide sequence ID" value="NZ_BMPZ01000003.1"/>
</dbReference>
<dbReference type="PROSITE" id="PS50931">
    <property type="entry name" value="HTH_LYSR"/>
    <property type="match status" value="1"/>
</dbReference>
<evidence type="ECO:0000256" key="4">
    <source>
        <dbReference type="ARBA" id="ARBA00023163"/>
    </source>
</evidence>
<dbReference type="GO" id="GO:0005829">
    <property type="term" value="C:cytosol"/>
    <property type="evidence" value="ECO:0007669"/>
    <property type="project" value="TreeGrafter"/>
</dbReference>
<dbReference type="PANTHER" id="PTHR30419:SF8">
    <property type="entry name" value="NITROGEN ASSIMILATION TRANSCRIPTIONAL ACTIVATOR-RELATED"/>
    <property type="match status" value="1"/>
</dbReference>
<dbReference type="PRINTS" id="PR00039">
    <property type="entry name" value="HTHLYSR"/>
</dbReference>
<comment type="caution">
    <text evidence="6">The sequence shown here is derived from an EMBL/GenBank/DDBJ whole genome shotgun (WGS) entry which is preliminary data.</text>
</comment>
<dbReference type="InterPro" id="IPR036388">
    <property type="entry name" value="WH-like_DNA-bd_sf"/>
</dbReference>
<evidence type="ECO:0000313" key="7">
    <source>
        <dbReference type="Proteomes" id="UP000613743"/>
    </source>
</evidence>
<dbReference type="GO" id="GO:0003700">
    <property type="term" value="F:DNA-binding transcription factor activity"/>
    <property type="evidence" value="ECO:0007669"/>
    <property type="project" value="InterPro"/>
</dbReference>
<dbReference type="FunFam" id="1.10.10.10:FF:000001">
    <property type="entry name" value="LysR family transcriptional regulator"/>
    <property type="match status" value="1"/>
</dbReference>
<dbReference type="InterPro" id="IPR000847">
    <property type="entry name" value="LysR_HTH_N"/>
</dbReference>
<dbReference type="InterPro" id="IPR005119">
    <property type="entry name" value="LysR_subst-bd"/>
</dbReference>
<evidence type="ECO:0000313" key="6">
    <source>
        <dbReference type="EMBL" id="GGI78182.1"/>
    </source>
</evidence>